<organism evidence="2 3">
    <name type="scientific">Kipferlia bialata</name>
    <dbReference type="NCBI Taxonomy" id="797122"/>
    <lineage>
        <taxon>Eukaryota</taxon>
        <taxon>Metamonada</taxon>
        <taxon>Carpediemonas-like organisms</taxon>
        <taxon>Kipferlia</taxon>
    </lineage>
</organism>
<evidence type="ECO:0000313" key="2">
    <source>
        <dbReference type="EMBL" id="GIQ85241.1"/>
    </source>
</evidence>
<dbReference type="EMBL" id="BDIP01001840">
    <property type="protein sequence ID" value="GIQ85241.1"/>
    <property type="molecule type" value="Genomic_DNA"/>
</dbReference>
<feature type="transmembrane region" description="Helical" evidence="1">
    <location>
        <begin position="21"/>
        <end position="41"/>
    </location>
</feature>
<evidence type="ECO:0000256" key="1">
    <source>
        <dbReference type="SAM" id="Phobius"/>
    </source>
</evidence>
<proteinExistence type="predicted"/>
<keyword evidence="3" id="KW-1185">Reference proteome</keyword>
<keyword evidence="1" id="KW-1133">Transmembrane helix</keyword>
<comment type="caution">
    <text evidence="2">The sequence shown here is derived from an EMBL/GenBank/DDBJ whole genome shotgun (WGS) entry which is preliminary data.</text>
</comment>
<keyword evidence="1" id="KW-0472">Membrane</keyword>
<protein>
    <submittedName>
        <fullName evidence="2">Uncharacterized protein</fullName>
    </submittedName>
</protein>
<dbReference type="Proteomes" id="UP000265618">
    <property type="component" value="Unassembled WGS sequence"/>
</dbReference>
<feature type="transmembrane region" description="Helical" evidence="1">
    <location>
        <begin position="144"/>
        <end position="165"/>
    </location>
</feature>
<sequence>MPDRWTNFERWKINRAHHQEVNVVNRVLQMIEVSFLFGLGYSEFMVLLRDNPETNGPLGYAFPILVIVMACTTGFTNTIHTLHGYTLYHEGIKELDRLLPEMQIFVSPMYLLPNILRVGLLFVTVLVQGFLLTEFFDVEIYYTSLFPVLALAFSIALGLVVFYLVRVRVNRQRGPRDVEREMSLIPMGVQPLSPDSTYSIGLGEEAEDLEELGEAFYN</sequence>
<reference evidence="2 3" key="1">
    <citation type="journal article" date="2018" name="PLoS ONE">
        <title>The draft genome of Kipferlia bialata reveals reductive genome evolution in fornicate parasites.</title>
        <authorList>
            <person name="Tanifuji G."/>
            <person name="Takabayashi S."/>
            <person name="Kume K."/>
            <person name="Takagi M."/>
            <person name="Nakayama T."/>
            <person name="Kamikawa R."/>
            <person name="Inagaki Y."/>
            <person name="Hashimoto T."/>
        </authorList>
    </citation>
    <scope>NUCLEOTIDE SEQUENCE [LARGE SCALE GENOMIC DNA]</scope>
    <source>
        <strain evidence="2">NY0173</strain>
    </source>
</reference>
<evidence type="ECO:0000313" key="3">
    <source>
        <dbReference type="Proteomes" id="UP000265618"/>
    </source>
</evidence>
<feature type="transmembrane region" description="Helical" evidence="1">
    <location>
        <begin position="109"/>
        <end position="132"/>
    </location>
</feature>
<accession>A0A9K3GK52</accession>
<keyword evidence="1" id="KW-0812">Transmembrane</keyword>
<dbReference type="AlphaFoldDB" id="A0A9K3GK52"/>
<gene>
    <name evidence="2" type="ORF">KIPB_006878</name>
</gene>
<name>A0A9K3GK52_9EUKA</name>
<feature type="transmembrane region" description="Helical" evidence="1">
    <location>
        <begin position="61"/>
        <end position="88"/>
    </location>
</feature>